<keyword evidence="3" id="KW-1185">Reference proteome</keyword>
<protein>
    <submittedName>
        <fullName evidence="2">Uncharacterized protein</fullName>
    </submittedName>
</protein>
<organism evidence="2 3">
    <name type="scientific">Lacticaseibacillus pantheris DSM 15945 = JCM 12539 = NBRC 106106</name>
    <dbReference type="NCBI Taxonomy" id="1423783"/>
    <lineage>
        <taxon>Bacteria</taxon>
        <taxon>Bacillati</taxon>
        <taxon>Bacillota</taxon>
        <taxon>Bacilli</taxon>
        <taxon>Lactobacillales</taxon>
        <taxon>Lactobacillaceae</taxon>
        <taxon>Lacticaseibacillus</taxon>
    </lineage>
</organism>
<dbReference type="InterPro" id="IPR036986">
    <property type="entry name" value="S4_RNA-bd_sf"/>
</dbReference>
<dbReference type="GO" id="GO:0003723">
    <property type="term" value="F:RNA binding"/>
    <property type="evidence" value="ECO:0007669"/>
    <property type="project" value="UniProtKB-KW"/>
</dbReference>
<dbReference type="CDD" id="cd00165">
    <property type="entry name" value="S4"/>
    <property type="match status" value="1"/>
</dbReference>
<comment type="caution">
    <text evidence="2">The sequence shown here is derived from an EMBL/GenBank/DDBJ whole genome shotgun (WGS) entry which is preliminary data.</text>
</comment>
<dbReference type="AlphaFoldDB" id="A0A0R1TZT9"/>
<dbReference type="PATRIC" id="fig|1423783.4.peg.576"/>
<dbReference type="Proteomes" id="UP000051922">
    <property type="component" value="Unassembled WGS sequence"/>
</dbReference>
<dbReference type="OrthoDB" id="9811532at2"/>
<dbReference type="Gene3D" id="3.10.290.10">
    <property type="entry name" value="RNA-binding S4 domain"/>
    <property type="match status" value="1"/>
</dbReference>
<dbReference type="EMBL" id="AZFJ01000040">
    <property type="protein sequence ID" value="KRL86598.1"/>
    <property type="molecule type" value="Genomic_DNA"/>
</dbReference>
<name>A0A0R1TZT9_9LACO</name>
<dbReference type="STRING" id="1423783.FC50_GL000556"/>
<evidence type="ECO:0000256" key="1">
    <source>
        <dbReference type="PROSITE-ProRule" id="PRU00182"/>
    </source>
</evidence>
<sequence length="71" mass="7566">MQTITINTPYVTLGQMLKEAGIISTGGAAKWFLAENTVQVNGEDESRRGRKLTPGDTVTLPDGAIFTIAQA</sequence>
<dbReference type="Pfam" id="PF13275">
    <property type="entry name" value="S4_2"/>
    <property type="match status" value="1"/>
</dbReference>
<keyword evidence="1" id="KW-0694">RNA-binding</keyword>
<dbReference type="PROSITE" id="PS50889">
    <property type="entry name" value="S4"/>
    <property type="match status" value="1"/>
</dbReference>
<evidence type="ECO:0000313" key="2">
    <source>
        <dbReference type="EMBL" id="KRL86598.1"/>
    </source>
</evidence>
<accession>A0A0R1TZT9</accession>
<proteinExistence type="predicted"/>
<dbReference type="RefSeq" id="WP_054648398.1">
    <property type="nucleotide sequence ID" value="NZ_AZFJ01000040.1"/>
</dbReference>
<dbReference type="InterPro" id="IPR014330">
    <property type="entry name" value="RNA-bd_S4-rel_YaaA"/>
</dbReference>
<reference evidence="2 3" key="1">
    <citation type="journal article" date="2015" name="Genome Announc.">
        <title>Expanding the biotechnology potential of lactobacilli through comparative genomics of 213 strains and associated genera.</title>
        <authorList>
            <person name="Sun Z."/>
            <person name="Harris H.M."/>
            <person name="McCann A."/>
            <person name="Guo C."/>
            <person name="Argimon S."/>
            <person name="Zhang W."/>
            <person name="Yang X."/>
            <person name="Jeffery I.B."/>
            <person name="Cooney J.C."/>
            <person name="Kagawa T.F."/>
            <person name="Liu W."/>
            <person name="Song Y."/>
            <person name="Salvetti E."/>
            <person name="Wrobel A."/>
            <person name="Rasinkangas P."/>
            <person name="Parkhill J."/>
            <person name="Rea M.C."/>
            <person name="O'Sullivan O."/>
            <person name="Ritari J."/>
            <person name="Douillard F.P."/>
            <person name="Paul Ross R."/>
            <person name="Yang R."/>
            <person name="Briner A.E."/>
            <person name="Felis G.E."/>
            <person name="de Vos W.M."/>
            <person name="Barrangou R."/>
            <person name="Klaenhammer T.R."/>
            <person name="Caufield P.W."/>
            <person name="Cui Y."/>
            <person name="Zhang H."/>
            <person name="O'Toole P.W."/>
        </authorList>
    </citation>
    <scope>NUCLEOTIDE SEQUENCE [LARGE SCALE GENOMIC DNA]</scope>
    <source>
        <strain evidence="2 3">DSM 15945</strain>
    </source>
</reference>
<evidence type="ECO:0000313" key="3">
    <source>
        <dbReference type="Proteomes" id="UP000051922"/>
    </source>
</evidence>
<dbReference type="NCBIfam" id="TIGR02988">
    <property type="entry name" value="YaaA_near_RecF"/>
    <property type="match status" value="1"/>
</dbReference>
<dbReference type="SUPFAM" id="SSF55174">
    <property type="entry name" value="Alpha-L RNA-binding motif"/>
    <property type="match status" value="1"/>
</dbReference>
<gene>
    <name evidence="2" type="ORF">FC50_GL000556</name>
</gene>